<dbReference type="InterPro" id="IPR036249">
    <property type="entry name" value="Thioredoxin-like_sf"/>
</dbReference>
<accession>A0A9N9NVB7</accession>
<dbReference type="GO" id="GO:0005759">
    <property type="term" value="C:mitochondrial matrix"/>
    <property type="evidence" value="ECO:0007669"/>
    <property type="project" value="TreeGrafter"/>
</dbReference>
<dbReference type="PANTHER" id="PTHR10293">
    <property type="entry name" value="GLUTAREDOXIN FAMILY MEMBER"/>
    <property type="match status" value="1"/>
</dbReference>
<evidence type="ECO:0000256" key="1">
    <source>
        <dbReference type="ARBA" id="ARBA00023284"/>
    </source>
</evidence>
<dbReference type="PANTHER" id="PTHR10293:SF16">
    <property type="entry name" value="GLUTAREDOXIN-RELATED PROTEIN 5, MITOCHONDRIAL"/>
    <property type="match status" value="1"/>
</dbReference>
<protein>
    <submittedName>
        <fullName evidence="2">12359_t:CDS:1</fullName>
    </submittedName>
</protein>
<reference evidence="2" key="1">
    <citation type="submission" date="2021-06" db="EMBL/GenBank/DDBJ databases">
        <authorList>
            <person name="Kallberg Y."/>
            <person name="Tangrot J."/>
            <person name="Rosling A."/>
        </authorList>
    </citation>
    <scope>NUCLEOTIDE SEQUENCE</scope>
    <source>
        <strain evidence="2">CL551</strain>
    </source>
</reference>
<keyword evidence="1" id="KW-0676">Redox-active center</keyword>
<feature type="non-terminal residue" evidence="2">
    <location>
        <position position="1"/>
    </location>
</feature>
<dbReference type="EMBL" id="CAJVPV010044424">
    <property type="protein sequence ID" value="CAG8767473.1"/>
    <property type="molecule type" value="Genomic_DNA"/>
</dbReference>
<gene>
    <name evidence="2" type="ORF">AMORRO_LOCUS16378</name>
</gene>
<dbReference type="InterPro" id="IPR004480">
    <property type="entry name" value="Monothiol_GRX-rel"/>
</dbReference>
<feature type="non-terminal residue" evidence="2">
    <location>
        <position position="95"/>
    </location>
</feature>
<evidence type="ECO:0000313" key="2">
    <source>
        <dbReference type="EMBL" id="CAG8767473.1"/>
    </source>
</evidence>
<dbReference type="Gene3D" id="3.40.30.10">
    <property type="entry name" value="Glutaredoxin"/>
    <property type="match status" value="1"/>
</dbReference>
<dbReference type="AlphaFoldDB" id="A0A9N9NVB7"/>
<organism evidence="2 3">
    <name type="scientific">Acaulospora morrowiae</name>
    <dbReference type="NCBI Taxonomy" id="94023"/>
    <lineage>
        <taxon>Eukaryota</taxon>
        <taxon>Fungi</taxon>
        <taxon>Fungi incertae sedis</taxon>
        <taxon>Mucoromycota</taxon>
        <taxon>Glomeromycotina</taxon>
        <taxon>Glomeromycetes</taxon>
        <taxon>Diversisporales</taxon>
        <taxon>Acaulosporaceae</taxon>
        <taxon>Acaulospora</taxon>
    </lineage>
</organism>
<dbReference type="OrthoDB" id="415696at2759"/>
<proteinExistence type="predicted"/>
<keyword evidence="3" id="KW-1185">Reference proteome</keyword>
<evidence type="ECO:0000313" key="3">
    <source>
        <dbReference type="Proteomes" id="UP000789342"/>
    </source>
</evidence>
<comment type="caution">
    <text evidence="2">The sequence shown here is derived from an EMBL/GenBank/DDBJ whole genome shotgun (WGS) entry which is preliminary data.</text>
</comment>
<sequence length="95" mass="10635">EKISSLPVMSFRSVSRLISFGRHVNGTILTSRIKPLNNRIPKQNPSLLCRYISSELKATLDGSVQKNDLVIFMKGTPEKPQCGFSRAVIQVFDTQ</sequence>
<dbReference type="SUPFAM" id="SSF52833">
    <property type="entry name" value="Thioredoxin-like"/>
    <property type="match status" value="1"/>
</dbReference>
<name>A0A9N9NVB7_9GLOM</name>
<dbReference type="Proteomes" id="UP000789342">
    <property type="component" value="Unassembled WGS sequence"/>
</dbReference>